<dbReference type="GO" id="GO:0030335">
    <property type="term" value="P:positive regulation of cell migration"/>
    <property type="evidence" value="ECO:0007669"/>
    <property type="project" value="InterPro"/>
</dbReference>
<protein>
    <recommendedName>
        <fullName evidence="3">C-X-C motif chemokine 16</fullName>
    </recommendedName>
    <alternativeName>
        <fullName evidence="12">Transmembrane chemokine CXCL16</fullName>
    </alternativeName>
</protein>
<dbReference type="GO" id="GO:0008009">
    <property type="term" value="F:chemokine activity"/>
    <property type="evidence" value="ECO:0007669"/>
    <property type="project" value="InterPro"/>
</dbReference>
<evidence type="ECO:0000256" key="8">
    <source>
        <dbReference type="ARBA" id="ARBA00022989"/>
    </source>
</evidence>
<evidence type="ECO:0000256" key="9">
    <source>
        <dbReference type="ARBA" id="ARBA00023136"/>
    </source>
</evidence>
<evidence type="ECO:0000256" key="7">
    <source>
        <dbReference type="ARBA" id="ARBA00022729"/>
    </source>
</evidence>
<reference evidence="16" key="3">
    <citation type="submission" date="2025-09" db="UniProtKB">
        <authorList>
            <consortium name="Ensembl"/>
        </authorList>
    </citation>
    <scope>IDENTIFICATION</scope>
</reference>
<evidence type="ECO:0000256" key="6">
    <source>
        <dbReference type="ARBA" id="ARBA00022692"/>
    </source>
</evidence>
<evidence type="ECO:0000256" key="11">
    <source>
        <dbReference type="ARBA" id="ARBA00023180"/>
    </source>
</evidence>
<reference evidence="16 17" key="1">
    <citation type="submission" date="2018-11" db="EMBL/GenBank/DDBJ databases">
        <title>Haplotype-resolved cattle genomes.</title>
        <authorList>
            <person name="Low W.Y."/>
            <person name="Tearle R."/>
            <person name="Bickhart D.M."/>
            <person name="Rosen B.D."/>
            <person name="Koren S."/>
            <person name="Rhie A."/>
            <person name="Hiendleder S."/>
            <person name="Phillippy A.M."/>
            <person name="Smith T.P.L."/>
            <person name="Williams J.L."/>
        </authorList>
    </citation>
    <scope>NUCLEOTIDE SEQUENCE [LARGE SCALE GENOMIC DNA]</scope>
</reference>
<dbReference type="Ensembl" id="ENSBIXT00000016619.1">
    <property type="protein sequence ID" value="ENSBIXP00000008795.1"/>
    <property type="gene ID" value="ENSBIXG00000014546.1"/>
</dbReference>
<feature type="compositionally biased region" description="Basic and acidic residues" evidence="13">
    <location>
        <begin position="67"/>
        <end position="76"/>
    </location>
</feature>
<dbReference type="GO" id="GO:0010818">
    <property type="term" value="P:T cell chemotaxis"/>
    <property type="evidence" value="ECO:0007669"/>
    <property type="project" value="TreeGrafter"/>
</dbReference>
<keyword evidence="9 14" id="KW-0472">Membrane</keyword>
<keyword evidence="10" id="KW-1015">Disulfide bond</keyword>
<evidence type="ECO:0000256" key="1">
    <source>
        <dbReference type="ARBA" id="ARBA00004479"/>
    </source>
</evidence>
<dbReference type="GO" id="GO:0034612">
    <property type="term" value="P:response to tumor necrosis factor"/>
    <property type="evidence" value="ECO:0007669"/>
    <property type="project" value="InterPro"/>
</dbReference>
<dbReference type="GO" id="GO:0005041">
    <property type="term" value="F:low-density lipoprotein particle receptor activity"/>
    <property type="evidence" value="ECO:0007669"/>
    <property type="project" value="InterPro"/>
</dbReference>
<dbReference type="GO" id="GO:0006898">
    <property type="term" value="P:receptor-mediated endocytosis"/>
    <property type="evidence" value="ECO:0007669"/>
    <property type="project" value="InterPro"/>
</dbReference>
<reference evidence="16" key="2">
    <citation type="submission" date="2025-08" db="UniProtKB">
        <authorList>
            <consortium name="Ensembl"/>
        </authorList>
    </citation>
    <scope>IDENTIFICATION</scope>
</reference>
<evidence type="ECO:0000256" key="5">
    <source>
        <dbReference type="ARBA" id="ARBA00022514"/>
    </source>
</evidence>
<proteinExistence type="inferred from homology"/>
<dbReference type="GO" id="GO:0005044">
    <property type="term" value="F:scavenger receptor activity"/>
    <property type="evidence" value="ECO:0007669"/>
    <property type="project" value="InterPro"/>
</dbReference>
<keyword evidence="7" id="KW-0732">Signal</keyword>
<sequence>MTSVSGESLEVTLNHQRSCDAHLAGVPTVAIVPVDWEQGQKQAAYLSTSSSVLSLRDDSAFQVPELSRADTPEPGRTDTSGPSWGVRSGREASGSDGAGRRVRPAITRLRWDCRFETAKREKEAKAIEKPAGHQAPENVGESDRTRRAEMMLGRTSRLLLVLLFIAYATTSGNGNEGSKVGSCPCDHTVSSHSPPNENIMRHLRKYLKAYQRCFSYVRFQLPLKNVCGGSTDGWVQELMHCFDSGECGHAQPRVVDAPLHRTQLPEPTEAAPSDTATTSQTYLPSTLQRTQQPTPLEGALSLDSKLIPTHETTTYTSGHSLGAEPEAKENQKQLKENRGPQAGTSATVPVLSLLAIVFILAGVLLYVVCKRRKNQLLQHPPDLAGKSTAWHSPPLPQPRPGLHSDAARHLCGGDFQFQGRFFLAG</sequence>
<keyword evidence="17" id="KW-1185">Reference proteome</keyword>
<organism evidence="16 17">
    <name type="scientific">Bos indicus x Bos taurus</name>
    <name type="common">Hybrid cattle</name>
    <dbReference type="NCBI Taxonomy" id="30522"/>
    <lineage>
        <taxon>Eukaryota</taxon>
        <taxon>Metazoa</taxon>
        <taxon>Chordata</taxon>
        <taxon>Craniata</taxon>
        <taxon>Vertebrata</taxon>
        <taxon>Euteleostomi</taxon>
        <taxon>Mammalia</taxon>
        <taxon>Eutheria</taxon>
        <taxon>Laurasiatheria</taxon>
        <taxon>Artiodactyla</taxon>
        <taxon>Ruminantia</taxon>
        <taxon>Pecora</taxon>
        <taxon>Bovidae</taxon>
        <taxon>Bovinae</taxon>
        <taxon>Bos</taxon>
    </lineage>
</organism>
<dbReference type="GO" id="GO:0005615">
    <property type="term" value="C:extracellular space"/>
    <property type="evidence" value="ECO:0007669"/>
    <property type="project" value="UniProtKB-KW"/>
</dbReference>
<comment type="subcellular location">
    <subcellularLocation>
        <location evidence="1">Membrane</location>
        <topology evidence="1">Single-pass type I membrane protein</topology>
    </subcellularLocation>
</comment>
<evidence type="ECO:0000256" key="12">
    <source>
        <dbReference type="ARBA" id="ARBA00032815"/>
    </source>
</evidence>
<gene>
    <name evidence="16" type="primary">PELP1</name>
</gene>
<evidence type="ECO:0000313" key="17">
    <source>
        <dbReference type="Proteomes" id="UP000314981"/>
    </source>
</evidence>
<feature type="domain" description="C-X-C motif chemokine 16" evidence="15">
    <location>
        <begin position="172"/>
        <end position="256"/>
    </location>
</feature>
<keyword evidence="4" id="KW-0145">Chemotaxis</keyword>
<evidence type="ECO:0000256" key="10">
    <source>
        <dbReference type="ARBA" id="ARBA00023157"/>
    </source>
</evidence>
<evidence type="ECO:0000256" key="4">
    <source>
        <dbReference type="ARBA" id="ARBA00022500"/>
    </source>
</evidence>
<keyword evidence="11" id="KW-0325">Glycoprotein</keyword>
<evidence type="ECO:0000313" key="16">
    <source>
        <dbReference type="Ensembl" id="ENSBIXP00000008795.1"/>
    </source>
</evidence>
<evidence type="ECO:0000256" key="3">
    <source>
        <dbReference type="ARBA" id="ARBA00017995"/>
    </source>
</evidence>
<dbReference type="GO" id="GO:0034341">
    <property type="term" value="P:response to type II interferon"/>
    <property type="evidence" value="ECO:0007669"/>
    <property type="project" value="InterPro"/>
</dbReference>
<dbReference type="PANTHER" id="PTHR14385:SF0">
    <property type="entry name" value="C-X-C MOTIF CHEMOKINE 16"/>
    <property type="match status" value="1"/>
</dbReference>
<evidence type="ECO:0000256" key="2">
    <source>
        <dbReference type="ARBA" id="ARBA00010665"/>
    </source>
</evidence>
<keyword evidence="5" id="KW-0202">Cytokine</keyword>
<dbReference type="AlphaFoldDB" id="A0A4W2CAA3"/>
<evidence type="ECO:0000259" key="15">
    <source>
        <dbReference type="Pfam" id="PF20902"/>
    </source>
</evidence>
<dbReference type="PANTHER" id="PTHR14385">
    <property type="entry name" value="CXC CHEMOKINE LIGAND"/>
    <property type="match status" value="1"/>
</dbReference>
<feature type="transmembrane region" description="Helical" evidence="14">
    <location>
        <begin position="350"/>
        <end position="369"/>
    </location>
</feature>
<keyword evidence="6 14" id="KW-0812">Transmembrane</keyword>
<dbReference type="InterPro" id="IPR048585">
    <property type="entry name" value="CXCL16_dom"/>
</dbReference>
<evidence type="ECO:0000256" key="14">
    <source>
        <dbReference type="SAM" id="Phobius"/>
    </source>
</evidence>
<comment type="similarity">
    <text evidence="2">Belongs to the intercrine alpha (chemokine CxC) family.</text>
</comment>
<feature type="compositionally biased region" description="Polar residues" evidence="13">
    <location>
        <begin position="274"/>
        <end position="294"/>
    </location>
</feature>
<feature type="region of interest" description="Disordered" evidence="13">
    <location>
        <begin position="264"/>
        <end position="294"/>
    </location>
</feature>
<name>A0A4W2CAA3_BOBOX</name>
<feature type="region of interest" description="Disordered" evidence="13">
    <location>
        <begin position="124"/>
        <end position="144"/>
    </location>
</feature>
<dbReference type="InterPro" id="IPR026296">
    <property type="entry name" value="CXCL16"/>
</dbReference>
<evidence type="ECO:0000256" key="13">
    <source>
        <dbReference type="SAM" id="MobiDB-lite"/>
    </source>
</evidence>
<keyword evidence="8 14" id="KW-1133">Transmembrane helix</keyword>
<feature type="region of interest" description="Disordered" evidence="13">
    <location>
        <begin position="312"/>
        <end position="344"/>
    </location>
</feature>
<dbReference type="Pfam" id="PF20902">
    <property type="entry name" value="CXCL16"/>
    <property type="match status" value="1"/>
</dbReference>
<dbReference type="GO" id="GO:0016020">
    <property type="term" value="C:membrane"/>
    <property type="evidence" value="ECO:0007669"/>
    <property type="project" value="UniProtKB-SubCell"/>
</dbReference>
<dbReference type="Proteomes" id="UP000314981">
    <property type="component" value="Chromosome 19"/>
</dbReference>
<feature type="region of interest" description="Disordered" evidence="13">
    <location>
        <begin position="65"/>
        <end position="101"/>
    </location>
</feature>
<feature type="compositionally biased region" description="Basic and acidic residues" evidence="13">
    <location>
        <begin position="325"/>
        <end position="338"/>
    </location>
</feature>
<dbReference type="GO" id="GO:0030307">
    <property type="term" value="P:positive regulation of cell growth"/>
    <property type="evidence" value="ECO:0007669"/>
    <property type="project" value="InterPro"/>
</dbReference>
<accession>A0A4W2CAA3</accession>